<dbReference type="InterPro" id="IPR048538">
    <property type="entry name" value="Rrn7_cyclin_C"/>
</dbReference>
<evidence type="ECO:0000259" key="10">
    <source>
        <dbReference type="Pfam" id="PF20645"/>
    </source>
</evidence>
<keyword evidence="9" id="KW-0539">Nucleus</keyword>
<proteinExistence type="inferred from homology"/>
<keyword evidence="4" id="KW-0863">Zinc-finger</keyword>
<comment type="subcellular location">
    <subcellularLocation>
        <location evidence="1">Nucleus</location>
        <location evidence="1">Nucleolus</location>
    </subcellularLocation>
</comment>
<name>A0A226EXX6_FOLCA</name>
<gene>
    <name evidence="11" type="ORF">Fcan01_03991</name>
</gene>
<evidence type="ECO:0000256" key="8">
    <source>
        <dbReference type="ARBA" id="ARBA00023163"/>
    </source>
</evidence>
<keyword evidence="12" id="KW-1185">Reference proteome</keyword>
<accession>A0A226EXX6</accession>
<dbReference type="GO" id="GO:0008270">
    <property type="term" value="F:zinc ion binding"/>
    <property type="evidence" value="ECO:0007669"/>
    <property type="project" value="UniProtKB-KW"/>
</dbReference>
<dbReference type="GO" id="GO:0001164">
    <property type="term" value="F:RNA polymerase I core promoter sequence-specific DNA binding"/>
    <property type="evidence" value="ECO:0007669"/>
    <property type="project" value="InterPro"/>
</dbReference>
<evidence type="ECO:0000256" key="4">
    <source>
        <dbReference type="ARBA" id="ARBA00022771"/>
    </source>
</evidence>
<evidence type="ECO:0000256" key="9">
    <source>
        <dbReference type="ARBA" id="ARBA00023242"/>
    </source>
</evidence>
<dbReference type="AlphaFoldDB" id="A0A226EXX6"/>
<evidence type="ECO:0000256" key="3">
    <source>
        <dbReference type="ARBA" id="ARBA00022723"/>
    </source>
</evidence>
<sequence length="716" mass="83623">MDPDMIEEAVTPGVGVVCELCGNTEFTCIGGFFFCQECQTQSQDAREFVERDDFDQRVSHLGRTAKFHERGGRKSTQEREPLEKVSVFEAFNCCLEMASNRLIEMGFPATVKQQIFTLWTKYLRRRRAVFVHRDTELGSVRNDPWRSYWVRPGYFKRRRRLQRPKPTEALVSISVQKRRHTQIKKKAMEASYSAQLAELMEEVPETWEPPPKKKFKVNRYSNTSLFRRALKLTKQSRQVLFALRCKGLSARRERRLRNKLLTPEVFTMRSFLAIIFISLRQVGCKVCMTDVIRLFWTGKIYFSGMRTILQKNNVMDGERRISPEIDQILSNEIHHFLSPEYNDTIKNMLLYLGLSSDFRYPEFKEFLPKFIDDLALPREMECLILQIEKVIPTTTNEFLTTRTYLQLSKILPEFHILAVIIIVLRLLFGLDDVTERYQSDFAQKVNSTLEESGSNNEYSKLFVIKDWFLYLRQRTKIVDGELHNPYFSPGTMNLPYATMNHFIENYTGFKMLTNPIPNRVAARHIISEMFQNYAATNEEILRTIPRNECVSLPEEETLQEYQKNYPAVLNPIPLGPPPQLNQSFTKTRIDFILNPNKYVTLLQCHGHNVNVLDGDARCNDVTSDDDDATLTLFQPFNQFDDHVPKSFAQPDSLKFILELSSRMLIGCYKNKGTYRTLEFYMDHLQRFYTRHLMLGVAKVFPYDMDDSDATTDSDSD</sequence>
<evidence type="ECO:0000256" key="7">
    <source>
        <dbReference type="ARBA" id="ARBA00023125"/>
    </source>
</evidence>
<keyword evidence="7" id="KW-0238">DNA-binding</keyword>
<keyword evidence="5" id="KW-0862">Zinc</keyword>
<dbReference type="EMBL" id="LNIX01000001">
    <property type="protein sequence ID" value="OXA62409.1"/>
    <property type="molecule type" value="Genomic_DNA"/>
</dbReference>
<dbReference type="PANTHER" id="PTHR31576:SF2">
    <property type="entry name" value="TATA BOX-BINDING PROTEIN-ASSOCIATED FACTOR RNA POLYMERASE I SUBUNIT B"/>
    <property type="match status" value="1"/>
</dbReference>
<feature type="domain" description="Rrn7/TAF1B C-terminal cyclin" evidence="10">
    <location>
        <begin position="362"/>
        <end position="471"/>
    </location>
</feature>
<dbReference type="GO" id="GO:0042790">
    <property type="term" value="P:nucleolar large rRNA transcription by RNA polymerase I"/>
    <property type="evidence" value="ECO:0007669"/>
    <property type="project" value="TreeGrafter"/>
</dbReference>
<dbReference type="OrthoDB" id="10069252at2759"/>
<evidence type="ECO:0000313" key="12">
    <source>
        <dbReference type="Proteomes" id="UP000198287"/>
    </source>
</evidence>
<dbReference type="OMA" id="REGYYYC"/>
<dbReference type="STRING" id="158441.A0A226EXX6"/>
<keyword evidence="8" id="KW-0804">Transcription</keyword>
<comment type="similarity">
    <text evidence="2">Belongs to the RRN7/TAF1B family.</text>
</comment>
<evidence type="ECO:0000256" key="2">
    <source>
        <dbReference type="ARBA" id="ARBA00006899"/>
    </source>
</evidence>
<keyword evidence="3" id="KW-0479">Metal-binding</keyword>
<protein>
    <submittedName>
        <fullName evidence="11">TATA box-binding protein-associated factor RNA polymerase I subunit B</fullName>
    </submittedName>
</protein>
<reference evidence="11 12" key="1">
    <citation type="submission" date="2015-12" db="EMBL/GenBank/DDBJ databases">
        <title>The genome of Folsomia candida.</title>
        <authorList>
            <person name="Faddeeva A."/>
            <person name="Derks M.F."/>
            <person name="Anvar Y."/>
            <person name="Smit S."/>
            <person name="Van Straalen N."/>
            <person name="Roelofs D."/>
        </authorList>
    </citation>
    <scope>NUCLEOTIDE SEQUENCE [LARGE SCALE GENOMIC DNA]</scope>
    <source>
        <strain evidence="11 12">VU population</strain>
        <tissue evidence="11">Whole body</tissue>
    </source>
</reference>
<evidence type="ECO:0000313" key="11">
    <source>
        <dbReference type="EMBL" id="OXA62409.1"/>
    </source>
</evidence>
<dbReference type="InterPro" id="IPR033599">
    <property type="entry name" value="TAF1B/Rrn7"/>
</dbReference>
<evidence type="ECO:0000256" key="1">
    <source>
        <dbReference type="ARBA" id="ARBA00004604"/>
    </source>
</evidence>
<evidence type="ECO:0000256" key="5">
    <source>
        <dbReference type="ARBA" id="ARBA00022833"/>
    </source>
</evidence>
<dbReference type="GO" id="GO:0005668">
    <property type="term" value="C:RNA polymerase transcription factor SL1 complex"/>
    <property type="evidence" value="ECO:0007669"/>
    <property type="project" value="TreeGrafter"/>
</dbReference>
<comment type="caution">
    <text evidence="11">The sequence shown here is derived from an EMBL/GenBank/DDBJ whole genome shotgun (WGS) entry which is preliminary data.</text>
</comment>
<dbReference type="PANTHER" id="PTHR31576">
    <property type="entry name" value="TATA BOX-BINDING PROTEIN-ASSOCIATED FACTOR RNA POLYMERASE I SUBUNIT B"/>
    <property type="match status" value="1"/>
</dbReference>
<evidence type="ECO:0000256" key="6">
    <source>
        <dbReference type="ARBA" id="ARBA00023015"/>
    </source>
</evidence>
<dbReference type="GO" id="GO:0070860">
    <property type="term" value="C:RNA polymerase I core factor complex"/>
    <property type="evidence" value="ECO:0007669"/>
    <property type="project" value="InterPro"/>
</dbReference>
<organism evidence="11 12">
    <name type="scientific">Folsomia candida</name>
    <name type="common">Springtail</name>
    <dbReference type="NCBI Taxonomy" id="158441"/>
    <lineage>
        <taxon>Eukaryota</taxon>
        <taxon>Metazoa</taxon>
        <taxon>Ecdysozoa</taxon>
        <taxon>Arthropoda</taxon>
        <taxon>Hexapoda</taxon>
        <taxon>Collembola</taxon>
        <taxon>Entomobryomorpha</taxon>
        <taxon>Isotomoidea</taxon>
        <taxon>Isotomidae</taxon>
        <taxon>Proisotominae</taxon>
        <taxon>Folsomia</taxon>
    </lineage>
</organism>
<keyword evidence="6" id="KW-0805">Transcription regulation</keyword>
<dbReference type="Pfam" id="PF20645">
    <property type="entry name" value="Rrn7_cyclin_C"/>
    <property type="match status" value="1"/>
</dbReference>
<dbReference type="Proteomes" id="UP000198287">
    <property type="component" value="Unassembled WGS sequence"/>
</dbReference>